<gene>
    <name evidence="4" type="ORF">CLIM01_14713</name>
</gene>
<organism evidence="4 5">
    <name type="scientific">Colletotrichum limetticola</name>
    <dbReference type="NCBI Taxonomy" id="1209924"/>
    <lineage>
        <taxon>Eukaryota</taxon>
        <taxon>Fungi</taxon>
        <taxon>Dikarya</taxon>
        <taxon>Ascomycota</taxon>
        <taxon>Pezizomycotina</taxon>
        <taxon>Sordariomycetes</taxon>
        <taxon>Hypocreomycetidae</taxon>
        <taxon>Glomerellales</taxon>
        <taxon>Glomerellaceae</taxon>
        <taxon>Colletotrichum</taxon>
        <taxon>Colletotrichum acutatum species complex</taxon>
    </lineage>
</organism>
<keyword evidence="2" id="KW-0520">NAD</keyword>
<feature type="domain" description="Aldehyde dehydrogenase" evidence="3">
    <location>
        <begin position="9"/>
        <end position="100"/>
    </location>
</feature>
<dbReference type="InterPro" id="IPR016162">
    <property type="entry name" value="Ald_DH_N"/>
</dbReference>
<evidence type="ECO:0000256" key="2">
    <source>
        <dbReference type="ARBA" id="ARBA00023027"/>
    </source>
</evidence>
<dbReference type="InterPro" id="IPR016161">
    <property type="entry name" value="Ald_DH/histidinol_DH"/>
</dbReference>
<evidence type="ECO:0000259" key="3">
    <source>
        <dbReference type="Pfam" id="PF00171"/>
    </source>
</evidence>
<reference evidence="4" key="1">
    <citation type="submission" date="2023-04" db="EMBL/GenBank/DDBJ databases">
        <title>Colletotrichum limetticola genome sequence.</title>
        <authorList>
            <person name="Baroncelli R."/>
        </authorList>
    </citation>
    <scope>NUCLEOTIDE SEQUENCE</scope>
    <source>
        <strain evidence="4">KLA-Anderson</strain>
    </source>
</reference>
<dbReference type="Gene3D" id="3.40.605.10">
    <property type="entry name" value="Aldehyde Dehydrogenase, Chain A, domain 1"/>
    <property type="match status" value="1"/>
</dbReference>
<evidence type="ECO:0000313" key="4">
    <source>
        <dbReference type="EMBL" id="KAK0367926.1"/>
    </source>
</evidence>
<evidence type="ECO:0000256" key="1">
    <source>
        <dbReference type="ARBA" id="ARBA00023002"/>
    </source>
</evidence>
<protein>
    <submittedName>
        <fullName evidence="4">Delta-1-pyrroline-5-carboxylate dehydrogenase</fullName>
    </submittedName>
</protein>
<dbReference type="Proteomes" id="UP001169217">
    <property type="component" value="Unassembled WGS sequence"/>
</dbReference>
<dbReference type="EMBL" id="JARUPT010001016">
    <property type="protein sequence ID" value="KAK0367926.1"/>
    <property type="molecule type" value="Genomic_DNA"/>
</dbReference>
<dbReference type="Pfam" id="PF00171">
    <property type="entry name" value="Aldedh"/>
    <property type="match status" value="1"/>
</dbReference>
<dbReference type="SUPFAM" id="SSF53720">
    <property type="entry name" value="ALDH-like"/>
    <property type="match status" value="1"/>
</dbReference>
<name>A0ABQ9P7Q3_9PEZI</name>
<sequence length="133" mass="14961">MNSSNFGTQLNPSNHREPVAQYACATPEQVNGAIDAALKAKPAWEALPFEDRAAIFLRASELIAGKYRSDIVASTMLGQGKNIWQAEIEAPSETVDFFRIQPISYIKSSWKRVFPKTSFSFSLETRKKSRTRF</sequence>
<dbReference type="InterPro" id="IPR050485">
    <property type="entry name" value="Proline_metab_enzyme"/>
</dbReference>
<keyword evidence="5" id="KW-1185">Reference proteome</keyword>
<dbReference type="InterPro" id="IPR015590">
    <property type="entry name" value="Aldehyde_DH_dom"/>
</dbReference>
<accession>A0ABQ9P7Q3</accession>
<dbReference type="PANTHER" id="PTHR42862">
    <property type="entry name" value="DELTA-1-PYRROLINE-5-CARBOXYLATE DEHYDROGENASE 1, ISOFORM A-RELATED"/>
    <property type="match status" value="1"/>
</dbReference>
<evidence type="ECO:0000313" key="5">
    <source>
        <dbReference type="Proteomes" id="UP001169217"/>
    </source>
</evidence>
<proteinExistence type="predicted"/>
<dbReference type="PANTHER" id="PTHR42862:SF1">
    <property type="entry name" value="DELTA-1-PYRROLINE-5-CARBOXYLATE DEHYDROGENASE 2, ISOFORM A-RELATED"/>
    <property type="match status" value="1"/>
</dbReference>
<keyword evidence="1" id="KW-0560">Oxidoreductase</keyword>
<comment type="caution">
    <text evidence="4">The sequence shown here is derived from an EMBL/GenBank/DDBJ whole genome shotgun (WGS) entry which is preliminary data.</text>
</comment>